<comment type="function">
    <text evidence="5">GTPase that associates with pre-60S ribosomal subunits in the nucleolus and is required for their nuclear export and maturation. May promote cell proliferation possibly by increasing p53/TP53 protein levels, and consequently those of its downstream product CDKN1A/p21, and decreasing RPL23A protein levels.</text>
</comment>
<keyword evidence="11" id="KW-1185">Reference proteome</keyword>
<dbReference type="CDD" id="cd01858">
    <property type="entry name" value="NGP_1"/>
    <property type="match status" value="1"/>
</dbReference>
<evidence type="ECO:0000313" key="11">
    <source>
        <dbReference type="Proteomes" id="UP001279410"/>
    </source>
</evidence>
<evidence type="ECO:0000256" key="5">
    <source>
        <dbReference type="ARBA" id="ARBA00054763"/>
    </source>
</evidence>
<keyword evidence="4 7" id="KW-0539">Nucleus</keyword>
<organism evidence="10 11">
    <name type="scientific">Lates japonicus</name>
    <name type="common">Japanese lates</name>
    <dbReference type="NCBI Taxonomy" id="270547"/>
    <lineage>
        <taxon>Eukaryota</taxon>
        <taxon>Metazoa</taxon>
        <taxon>Chordata</taxon>
        <taxon>Craniata</taxon>
        <taxon>Vertebrata</taxon>
        <taxon>Euteleostomi</taxon>
        <taxon>Actinopterygii</taxon>
        <taxon>Neopterygii</taxon>
        <taxon>Teleostei</taxon>
        <taxon>Neoteleostei</taxon>
        <taxon>Acanthomorphata</taxon>
        <taxon>Carangaria</taxon>
        <taxon>Carangaria incertae sedis</taxon>
        <taxon>Centropomidae</taxon>
        <taxon>Lates</taxon>
    </lineage>
</organism>
<dbReference type="PANTHER" id="PTHR11089:SF9">
    <property type="entry name" value="NUCLEOLAR GTP-BINDING PROTEIN 2"/>
    <property type="match status" value="1"/>
</dbReference>
<feature type="region of interest" description="Disordered" evidence="8">
    <location>
        <begin position="630"/>
        <end position="730"/>
    </location>
</feature>
<accession>A0AAD3RE20</accession>
<feature type="compositionally biased region" description="Polar residues" evidence="8">
    <location>
        <begin position="583"/>
        <end position="597"/>
    </location>
</feature>
<dbReference type="EMBL" id="BRZM01000078">
    <property type="protein sequence ID" value="GLD65237.1"/>
    <property type="molecule type" value="Genomic_DNA"/>
</dbReference>
<feature type="compositionally biased region" description="Low complexity" evidence="8">
    <location>
        <begin position="645"/>
        <end position="660"/>
    </location>
</feature>
<dbReference type="InterPro" id="IPR012971">
    <property type="entry name" value="NOG2_N_dom"/>
</dbReference>
<keyword evidence="2 7" id="KW-0547">Nucleotide-binding</keyword>
<proteinExistence type="inferred from homology"/>
<evidence type="ECO:0000256" key="2">
    <source>
        <dbReference type="ARBA" id="ARBA00022741"/>
    </source>
</evidence>
<dbReference type="PRINTS" id="PR00326">
    <property type="entry name" value="GTP1OBG"/>
</dbReference>
<name>A0AAD3RE20_LATJO</name>
<dbReference type="GO" id="GO:0005525">
    <property type="term" value="F:GTP binding"/>
    <property type="evidence" value="ECO:0007669"/>
    <property type="project" value="UniProtKB-KW"/>
</dbReference>
<evidence type="ECO:0000256" key="7">
    <source>
        <dbReference type="RuleBase" id="RU364023"/>
    </source>
</evidence>
<comment type="subcellular location">
    <subcellularLocation>
        <location evidence="1 7">Nucleus</location>
        <location evidence="1 7">Nucleolus</location>
    </subcellularLocation>
</comment>
<dbReference type="InterPro" id="IPR030378">
    <property type="entry name" value="G_CP_dom"/>
</dbReference>
<feature type="region of interest" description="Disordered" evidence="8">
    <location>
        <begin position="536"/>
        <end position="600"/>
    </location>
</feature>
<dbReference type="PANTHER" id="PTHR11089">
    <property type="entry name" value="GTP-BINDING PROTEIN-RELATED"/>
    <property type="match status" value="1"/>
</dbReference>
<dbReference type="InterPro" id="IPR006073">
    <property type="entry name" value="GTP-bd"/>
</dbReference>
<evidence type="ECO:0000256" key="6">
    <source>
        <dbReference type="ARBA" id="ARBA00065814"/>
    </source>
</evidence>
<dbReference type="Pfam" id="PF08153">
    <property type="entry name" value="NGP1NT"/>
    <property type="match status" value="1"/>
</dbReference>
<feature type="domain" description="CP-type G" evidence="9">
    <location>
        <begin position="207"/>
        <end position="368"/>
    </location>
</feature>
<evidence type="ECO:0000256" key="1">
    <source>
        <dbReference type="ARBA" id="ARBA00004604"/>
    </source>
</evidence>
<dbReference type="PROSITE" id="PS51721">
    <property type="entry name" value="G_CP"/>
    <property type="match status" value="1"/>
</dbReference>
<evidence type="ECO:0000256" key="3">
    <source>
        <dbReference type="ARBA" id="ARBA00023134"/>
    </source>
</evidence>
<dbReference type="InterPro" id="IPR027417">
    <property type="entry name" value="P-loop_NTPase"/>
</dbReference>
<keyword evidence="3 7" id="KW-0342">GTP-binding</keyword>
<sequence>MVKPRFKGKSSINPSSSSSNPDRPKGAGGNNMRDRATIKRLNMYRQKQRCNSRGKVIKPLQYQSTVAPGTVARVEPNIKWFANTRVIKQSSLQKFQEEMGAIQKDPYRVVMRQSKLPMSLLHDRVKAHNSKVHILDTEGFETTFGPKAQRKRPSLMVGDMTDLIEQAEASALSYSAEKDKDLVTEDTGVREEVREEIFKKGQSKRIWGELYKVIDSSDVVIQVLDARDPIGTRSKSIETYLKKEKPWKHLIFVLNKCDLIPTWVTKRWVAVLSQEYPTLAFHASLTNSFGKGSLIQLLRQFGKLHTDKKQISVGFIGYPNVGKSSVINTLRSKKVCNVAPLAGETKVWQYITLMRRIFLIDCPGVVYPSEDSETDIVLKGVVQVEKIRNPEEHIGAVLERAKPEYIQKTYRIPTWDTAEDFLEKLAFRTGKLLKGGEPDRATVSKMVLNDWQRGRIPFFVKPPGPEGDPEELLPVEGPSQVAENVQEEQPDNPDATSEEHEEQQQRQQRQKEQVQKILANVRQNFGKINVAPEFSEEDLVPVEMPDLDMSDFSSSDEENSEEEEDGEEDGTTVEPADGETEVSEPTTAQTGKANGNKSSREVIRELDEKIAKYKQFLDRAKSKRFSAIRIPKALSDKAFTDLKTKQAATAKQAQKKASNQRSKKRKAEEDEESTQPDKLTSKQRRAMDRAKRSKKVGVRYYETHNVKNKNKNRKAPASATDGQKANRSKH</sequence>
<dbReference type="InterPro" id="IPR023179">
    <property type="entry name" value="GTP-bd_ortho_bundle_sf"/>
</dbReference>
<dbReference type="Pfam" id="PF01926">
    <property type="entry name" value="MMR_HSR1"/>
    <property type="match status" value="1"/>
</dbReference>
<dbReference type="InterPro" id="IPR050755">
    <property type="entry name" value="TRAFAC_YlqF/YawG_RiboMat"/>
</dbReference>
<dbReference type="Gene3D" id="1.10.1580.10">
    <property type="match status" value="1"/>
</dbReference>
<evidence type="ECO:0000313" key="10">
    <source>
        <dbReference type="EMBL" id="GLD65237.1"/>
    </source>
</evidence>
<dbReference type="AlphaFoldDB" id="A0AAD3RE20"/>
<feature type="region of interest" description="Disordered" evidence="8">
    <location>
        <begin position="1"/>
        <end position="35"/>
    </location>
</feature>
<evidence type="ECO:0000259" key="9">
    <source>
        <dbReference type="PROSITE" id="PS51721"/>
    </source>
</evidence>
<protein>
    <recommendedName>
        <fullName evidence="7">Nucleolar GTP-binding protein 2</fullName>
    </recommendedName>
</protein>
<dbReference type="FunFam" id="1.10.1580.10:FF:000001">
    <property type="entry name" value="Nucleolar GTP-binding protein 2"/>
    <property type="match status" value="1"/>
</dbReference>
<comment type="caution">
    <text evidence="10">The sequence shown here is derived from an EMBL/GenBank/DDBJ whole genome shotgun (WGS) entry which is preliminary data.</text>
</comment>
<comment type="similarity">
    <text evidence="7">Belongs to the TRAFAC class YlqF/YawG GTPase family. NOG2 subfamily.</text>
</comment>
<feature type="compositionally biased region" description="Low complexity" evidence="8">
    <location>
        <begin position="10"/>
        <end position="21"/>
    </location>
</feature>
<dbReference type="InterPro" id="IPR024929">
    <property type="entry name" value="GNL2_CP_dom"/>
</dbReference>
<feature type="compositionally biased region" description="Acidic residues" evidence="8">
    <location>
        <begin position="536"/>
        <end position="582"/>
    </location>
</feature>
<dbReference type="GO" id="GO:0005730">
    <property type="term" value="C:nucleolus"/>
    <property type="evidence" value="ECO:0007669"/>
    <property type="project" value="UniProtKB-SubCell"/>
</dbReference>
<dbReference type="FunFam" id="3.40.50.300:FF:000559">
    <property type="entry name" value="Nuclear/nucleolar GTPase 2"/>
    <property type="match status" value="1"/>
</dbReference>
<dbReference type="Proteomes" id="UP001279410">
    <property type="component" value="Unassembled WGS sequence"/>
</dbReference>
<evidence type="ECO:0000256" key="4">
    <source>
        <dbReference type="ARBA" id="ARBA00023242"/>
    </source>
</evidence>
<feature type="compositionally biased region" description="Basic and acidic residues" evidence="8">
    <location>
        <begin position="634"/>
        <end position="644"/>
    </location>
</feature>
<evidence type="ECO:0000256" key="8">
    <source>
        <dbReference type="SAM" id="MobiDB-lite"/>
    </source>
</evidence>
<feature type="compositionally biased region" description="Polar residues" evidence="8">
    <location>
        <begin position="720"/>
        <end position="730"/>
    </location>
</feature>
<reference evidence="10" key="1">
    <citation type="submission" date="2022-08" db="EMBL/GenBank/DDBJ databases">
        <title>Genome sequencing of akame (Lates japonicus).</title>
        <authorList>
            <person name="Hashiguchi Y."/>
            <person name="Takahashi H."/>
        </authorList>
    </citation>
    <scope>NUCLEOTIDE SEQUENCE</scope>
    <source>
        <strain evidence="10">Kochi</strain>
    </source>
</reference>
<dbReference type="SUPFAM" id="SSF52540">
    <property type="entry name" value="P-loop containing nucleoside triphosphate hydrolases"/>
    <property type="match status" value="1"/>
</dbReference>
<gene>
    <name evidence="10" type="ORF">AKAME5_001671900</name>
</gene>
<comment type="subunit">
    <text evidence="6">Interacts with LYAR and RPL23A. Interacts with the nuclear importin-beta receptor and, at a lower extent, with importin-alpha.</text>
</comment>
<dbReference type="Gene3D" id="3.40.50.300">
    <property type="entry name" value="P-loop containing nucleotide triphosphate hydrolases"/>
    <property type="match status" value="1"/>
</dbReference>
<feature type="region of interest" description="Disordered" evidence="8">
    <location>
        <begin position="482"/>
        <end position="513"/>
    </location>
</feature>